<accession>A0A0F9RPV7</accession>
<evidence type="ECO:0000313" key="2">
    <source>
        <dbReference type="EMBL" id="KKN58550.1"/>
    </source>
</evidence>
<feature type="transmembrane region" description="Helical" evidence="1">
    <location>
        <begin position="30"/>
        <end position="50"/>
    </location>
</feature>
<dbReference type="EMBL" id="LAZR01000757">
    <property type="protein sequence ID" value="KKN58550.1"/>
    <property type="molecule type" value="Genomic_DNA"/>
</dbReference>
<comment type="caution">
    <text evidence="2">The sequence shown here is derived from an EMBL/GenBank/DDBJ whole genome shotgun (WGS) entry which is preliminary data.</text>
</comment>
<gene>
    <name evidence="2" type="ORF">LCGC14_0550930</name>
</gene>
<protein>
    <submittedName>
        <fullName evidence="2">Uncharacterized protein</fullName>
    </submittedName>
</protein>
<keyword evidence="1" id="KW-0472">Membrane</keyword>
<keyword evidence="1" id="KW-0812">Transmembrane</keyword>
<sequence>MRILGLVFLIGGFLIRLATQLNPSMQSPTLSILAWILMVLGVVIVIISYLTKKK</sequence>
<keyword evidence="1" id="KW-1133">Transmembrane helix</keyword>
<reference evidence="2" key="1">
    <citation type="journal article" date="2015" name="Nature">
        <title>Complex archaea that bridge the gap between prokaryotes and eukaryotes.</title>
        <authorList>
            <person name="Spang A."/>
            <person name="Saw J.H."/>
            <person name="Jorgensen S.L."/>
            <person name="Zaremba-Niedzwiedzka K."/>
            <person name="Martijn J."/>
            <person name="Lind A.E."/>
            <person name="van Eijk R."/>
            <person name="Schleper C."/>
            <person name="Guy L."/>
            <person name="Ettema T.J."/>
        </authorList>
    </citation>
    <scope>NUCLEOTIDE SEQUENCE</scope>
</reference>
<dbReference type="AlphaFoldDB" id="A0A0F9RPV7"/>
<name>A0A0F9RPV7_9ZZZZ</name>
<evidence type="ECO:0000256" key="1">
    <source>
        <dbReference type="SAM" id="Phobius"/>
    </source>
</evidence>
<proteinExistence type="predicted"/>
<organism evidence="2">
    <name type="scientific">marine sediment metagenome</name>
    <dbReference type="NCBI Taxonomy" id="412755"/>
    <lineage>
        <taxon>unclassified sequences</taxon>
        <taxon>metagenomes</taxon>
        <taxon>ecological metagenomes</taxon>
    </lineage>
</organism>